<accession>A0ABY0VU58</accession>
<proteinExistence type="predicted"/>
<name>A0ABY0VU58_9PSED</name>
<dbReference type="Proteomes" id="UP000182476">
    <property type="component" value="Chromosome I"/>
</dbReference>
<evidence type="ECO:0000313" key="2">
    <source>
        <dbReference type="Proteomes" id="UP000182476"/>
    </source>
</evidence>
<gene>
    <name evidence="1" type="ORF">SAMN04489801_4354</name>
</gene>
<protein>
    <submittedName>
        <fullName evidence="1">Uncharacterized protein</fullName>
    </submittedName>
</protein>
<evidence type="ECO:0000313" key="1">
    <source>
        <dbReference type="EMBL" id="SDU55523.1"/>
    </source>
</evidence>
<reference evidence="1 2" key="1">
    <citation type="submission" date="2016-10" db="EMBL/GenBank/DDBJ databases">
        <authorList>
            <person name="Varghese N."/>
            <person name="Submissions S."/>
        </authorList>
    </citation>
    <scope>NUCLEOTIDE SEQUENCE [LARGE SCALE GENOMIC DNA]</scope>
    <source>
        <strain evidence="1 2">LMG 21607</strain>
    </source>
</reference>
<dbReference type="EMBL" id="LT629796">
    <property type="protein sequence ID" value="SDU55523.1"/>
    <property type="molecule type" value="Genomic_DNA"/>
</dbReference>
<dbReference type="GeneID" id="46431354"/>
<organism evidence="1 2">
    <name type="scientific">Pseudomonas mandelii</name>
    <dbReference type="NCBI Taxonomy" id="75612"/>
    <lineage>
        <taxon>Bacteria</taxon>
        <taxon>Pseudomonadati</taxon>
        <taxon>Pseudomonadota</taxon>
        <taxon>Gammaproteobacteria</taxon>
        <taxon>Pseudomonadales</taxon>
        <taxon>Pseudomonadaceae</taxon>
        <taxon>Pseudomonas</taxon>
    </lineage>
</organism>
<keyword evidence="2" id="KW-1185">Reference proteome</keyword>
<sequence length="774" mass="88412">MTIVKDSLAIRFHAFSAIDQDVGDLIAQTEFARGGAGARSNILMAFKFLEAYCDVSAHRISMTTVRRPAIEKILQGFTAAMAGKELVDLSKPIASRYCRDIYKAFNFAKILDPTLHAVDWQPILFKPDENVCEKVSSATEFKRWYWAGWPMSSPRQPTIYLRLSQLVEPYGQKLVELIHTSLEQFFRNRTNTYPPEINLMFDYISANHVLWPLREFKNEAGLKRFMNDFTIAHFTSAKEENRDAKARIKSWNKFLNAIQHCLCKPEIWSSISSPFKRPPPSTKHGSETQVKQRTDGLLVQEKALTSIPLHCTDSEAINVIFFHIKKDIATVRGWATAQLEKLKSRYSNRVLLAQQGIPIPKYEGGSGRSKMYSLADICATLENTEATYRIPPSFLCKVYEHNTGEICDALHLANIFGFPVARSLFPLQCLLVLEHPEITTDFLISLELYDNHGQLIGFDEEKRLLIGYKNRKQPNVREQIVELSDKSYSVVKDIIEITDLARRSLKAANNDDHRFLFITSGKALMPFKKATATTWNGGKFRVYKNLRDELLEEFNPHSDLPEDELVEFIKRVRLTKIRASRAIEIFIQSRSTEAMSKALGHEHYYPDLLSHYLPDPLLAFIKARWIRIFQKALVCEAMKDSPYLFRATQFNSIAELHSFLENHRIKEIPSQASDPERKAELNEVETSEAVFSISVPFLASLLSVEAAVINSTDRARVCGIAEYWSSLAEKIKSEISSGYNRSLKRHLQSALKLVDAKKMETLIYVPAHWSDARV</sequence>
<dbReference type="RefSeq" id="WP_083376164.1">
    <property type="nucleotide sequence ID" value="NZ_LT629796.1"/>
</dbReference>